<reference evidence="1 2" key="1">
    <citation type="submission" date="2017-05" db="EMBL/GenBank/DDBJ databases">
        <title>Genomic insights into alkan degradation activity of Oleiphilus messinensis.</title>
        <authorList>
            <person name="Kozyavkin S.A."/>
            <person name="Slesarev A.I."/>
            <person name="Golyshin P.N."/>
            <person name="Korzhenkov A."/>
            <person name="Golyshina O.N."/>
            <person name="Toshchakov S.V."/>
        </authorList>
    </citation>
    <scope>NUCLEOTIDE SEQUENCE [LARGE SCALE GENOMIC DNA]</scope>
    <source>
        <strain evidence="1 2">ME102</strain>
    </source>
</reference>
<organism evidence="1 2">
    <name type="scientific">Oleiphilus messinensis</name>
    <dbReference type="NCBI Taxonomy" id="141451"/>
    <lineage>
        <taxon>Bacteria</taxon>
        <taxon>Pseudomonadati</taxon>
        <taxon>Pseudomonadota</taxon>
        <taxon>Gammaproteobacteria</taxon>
        <taxon>Oceanospirillales</taxon>
        <taxon>Oleiphilaceae</taxon>
        <taxon>Oleiphilus</taxon>
    </lineage>
</organism>
<protein>
    <submittedName>
        <fullName evidence="1">Uncharacterized protein</fullName>
    </submittedName>
</protein>
<dbReference type="AlphaFoldDB" id="A0A1Y0IFS3"/>
<dbReference type="Proteomes" id="UP000196027">
    <property type="component" value="Chromosome"/>
</dbReference>
<evidence type="ECO:0000313" key="1">
    <source>
        <dbReference type="EMBL" id="ARU59378.1"/>
    </source>
</evidence>
<dbReference type="EMBL" id="CP021425">
    <property type="protein sequence ID" value="ARU59378.1"/>
    <property type="molecule type" value="Genomic_DNA"/>
</dbReference>
<evidence type="ECO:0000313" key="2">
    <source>
        <dbReference type="Proteomes" id="UP000196027"/>
    </source>
</evidence>
<proteinExistence type="predicted"/>
<dbReference type="KEGG" id="ome:OLMES_5398"/>
<accession>A0A1Y0IFS3</accession>
<dbReference type="RefSeq" id="WP_087464058.1">
    <property type="nucleotide sequence ID" value="NZ_CP021425.1"/>
</dbReference>
<gene>
    <name evidence="1" type="ORF">OLMES_5398</name>
</gene>
<dbReference type="OrthoDB" id="6385276at2"/>
<name>A0A1Y0IFS3_9GAMM</name>
<keyword evidence="2" id="KW-1185">Reference proteome</keyword>
<sequence>MLTFPLSIAVLAKHPAEKTENGTVDHSMMDHSQMHQSRPVLPEYPVPEIELGIVPDAVSGYNLTLRVAHFNLIPPQLRTIEKKVQPGEEPGGVEEGHAHLYVNGTKIQRLYGRYVHLPGTLFNPGINQITVTLNDHEHQNLSIQNRDIQATLTINTRKDDFLQFAYTSSPIRN</sequence>